<dbReference type="Pfam" id="PF19279">
    <property type="entry name" value="YegS_C"/>
    <property type="match status" value="1"/>
</dbReference>
<keyword evidence="1" id="KW-0808">Transferase</keyword>
<feature type="domain" description="DAGKc" evidence="5">
    <location>
        <begin position="1"/>
        <end position="128"/>
    </location>
</feature>
<evidence type="ECO:0000259" key="5">
    <source>
        <dbReference type="PROSITE" id="PS50146"/>
    </source>
</evidence>
<reference evidence="6 7" key="1">
    <citation type="journal article" date="2022" name="Syst. Appl. Microbiol.">
        <title>Rhodopirellula aestuarii sp. nov., a novel member of the genus Rhodopirellula isolated from brackish sediments collected in the Tagus River estuary, Portugal.</title>
        <authorList>
            <person name="Vitorino I.R."/>
            <person name="Klimek D."/>
            <person name="Calusinska M."/>
            <person name="Lobo-da-Cunha A."/>
            <person name="Vasconcelos V."/>
            <person name="Lage O.M."/>
        </authorList>
    </citation>
    <scope>NUCLEOTIDE SEQUENCE [LARGE SCALE GENOMIC DNA]</scope>
    <source>
        <strain evidence="6 7">ICT_H3.1</strain>
    </source>
</reference>
<dbReference type="SUPFAM" id="SSF111331">
    <property type="entry name" value="NAD kinase/diacylglycerol kinase-like"/>
    <property type="match status" value="1"/>
</dbReference>
<comment type="caution">
    <text evidence="6">The sequence shown here is derived from an EMBL/GenBank/DDBJ whole genome shotgun (WGS) entry which is preliminary data.</text>
</comment>
<keyword evidence="3 6" id="KW-0418">Kinase</keyword>
<organism evidence="6 7">
    <name type="scientific">Aporhodopirellula aestuarii</name>
    <dbReference type="NCBI Taxonomy" id="2950107"/>
    <lineage>
        <taxon>Bacteria</taxon>
        <taxon>Pseudomonadati</taxon>
        <taxon>Planctomycetota</taxon>
        <taxon>Planctomycetia</taxon>
        <taxon>Pirellulales</taxon>
        <taxon>Pirellulaceae</taxon>
        <taxon>Aporhodopirellula</taxon>
    </lineage>
</organism>
<evidence type="ECO:0000256" key="2">
    <source>
        <dbReference type="ARBA" id="ARBA00022741"/>
    </source>
</evidence>
<accession>A0ABT0U0F7</accession>
<dbReference type="Pfam" id="PF00781">
    <property type="entry name" value="DAGK_cat"/>
    <property type="match status" value="1"/>
</dbReference>
<proteinExistence type="predicted"/>
<evidence type="ECO:0000313" key="6">
    <source>
        <dbReference type="EMBL" id="MCM2370311.1"/>
    </source>
</evidence>
<dbReference type="InterPro" id="IPR001206">
    <property type="entry name" value="Diacylglycerol_kinase_cat_dom"/>
</dbReference>
<dbReference type="PANTHER" id="PTHR12358">
    <property type="entry name" value="SPHINGOSINE KINASE"/>
    <property type="match status" value="1"/>
</dbReference>
<gene>
    <name evidence="6" type="ORF">NB063_06700</name>
</gene>
<dbReference type="PANTHER" id="PTHR12358:SF106">
    <property type="entry name" value="LIPID KINASE YEGS"/>
    <property type="match status" value="1"/>
</dbReference>
<dbReference type="InterPro" id="IPR045540">
    <property type="entry name" value="YegS/DAGK_C"/>
</dbReference>
<evidence type="ECO:0000256" key="1">
    <source>
        <dbReference type="ARBA" id="ARBA00022679"/>
    </source>
</evidence>
<dbReference type="InterPro" id="IPR017438">
    <property type="entry name" value="ATP-NAD_kinase_N"/>
</dbReference>
<dbReference type="InterPro" id="IPR016064">
    <property type="entry name" value="NAD/diacylglycerol_kinase_sf"/>
</dbReference>
<dbReference type="EMBL" id="JAMQBK010000021">
    <property type="protein sequence ID" value="MCM2370311.1"/>
    <property type="molecule type" value="Genomic_DNA"/>
</dbReference>
<name>A0ABT0U0F7_9BACT</name>
<evidence type="ECO:0000256" key="3">
    <source>
        <dbReference type="ARBA" id="ARBA00022777"/>
    </source>
</evidence>
<dbReference type="Gene3D" id="2.60.200.40">
    <property type="match status" value="1"/>
</dbReference>
<dbReference type="RefSeq" id="WP_250927983.1">
    <property type="nucleotide sequence ID" value="NZ_JAMQBK010000021.1"/>
</dbReference>
<evidence type="ECO:0000313" key="7">
    <source>
        <dbReference type="Proteomes" id="UP001202961"/>
    </source>
</evidence>
<sequence>MNAPVAILANPNASGWGMQRTDLERLARASGDQLIKLDSEGRWLMRLSSLDTPRLCIYGGDGTLSSVIAQLEREDLLGRFELGLIPGGTGNDFARSIGLHGLSLAEAYRYATSADAVPVDLIDVLNGTSRLIVNAATAGFGGLVSGDVTEADKRRWGAMAYWVAAFTHLTSLPQYSIELNLDDGRGGNFDVFGLAITSGRYVGGGFPVSPDAIVNDGLLNVTVIPVMPVGELLAAGVDFTLNRNSEPRRIVTFKTRSVHVTATPRLPYSLDGESQQSEHAEFAIRPAAVNVTCHPQATGVWKSRKRHAVT</sequence>
<dbReference type="Gene3D" id="3.40.50.10330">
    <property type="entry name" value="Probable inorganic polyphosphate/atp-NAD kinase, domain 1"/>
    <property type="match status" value="1"/>
</dbReference>
<keyword evidence="2" id="KW-0547">Nucleotide-binding</keyword>
<dbReference type="Proteomes" id="UP001202961">
    <property type="component" value="Unassembled WGS sequence"/>
</dbReference>
<dbReference type="GO" id="GO:0016301">
    <property type="term" value="F:kinase activity"/>
    <property type="evidence" value="ECO:0007669"/>
    <property type="project" value="UniProtKB-KW"/>
</dbReference>
<protein>
    <submittedName>
        <fullName evidence="6">Lipid kinase</fullName>
    </submittedName>
</protein>
<dbReference type="PROSITE" id="PS50146">
    <property type="entry name" value="DAGK"/>
    <property type="match status" value="1"/>
</dbReference>
<dbReference type="InterPro" id="IPR050187">
    <property type="entry name" value="Lipid_Phosphate_FormReg"/>
</dbReference>
<evidence type="ECO:0000256" key="4">
    <source>
        <dbReference type="ARBA" id="ARBA00022840"/>
    </source>
</evidence>
<keyword evidence="7" id="KW-1185">Reference proteome</keyword>
<keyword evidence="4" id="KW-0067">ATP-binding</keyword>